<evidence type="ECO:0000313" key="1">
    <source>
        <dbReference type="EMBL" id="KAJ7989472.1"/>
    </source>
</evidence>
<protein>
    <submittedName>
        <fullName evidence="1">Uncharacterized protein</fullName>
    </submittedName>
</protein>
<accession>A0ACC2FDP4</accession>
<keyword evidence="2" id="KW-1185">Reference proteome</keyword>
<gene>
    <name evidence="1" type="ORF">DPEC_G00304900</name>
</gene>
<dbReference type="Proteomes" id="UP001157502">
    <property type="component" value="Chromosome 29"/>
</dbReference>
<reference evidence="1" key="1">
    <citation type="submission" date="2021-05" db="EMBL/GenBank/DDBJ databases">
        <authorList>
            <person name="Pan Q."/>
            <person name="Jouanno E."/>
            <person name="Zahm M."/>
            <person name="Klopp C."/>
            <person name="Cabau C."/>
            <person name="Louis A."/>
            <person name="Berthelot C."/>
            <person name="Parey E."/>
            <person name="Roest Crollius H."/>
            <person name="Montfort J."/>
            <person name="Robinson-Rechavi M."/>
            <person name="Bouchez O."/>
            <person name="Lampietro C."/>
            <person name="Lopez Roques C."/>
            <person name="Donnadieu C."/>
            <person name="Postlethwait J."/>
            <person name="Bobe J."/>
            <person name="Dillon D."/>
            <person name="Chandos A."/>
            <person name="von Hippel F."/>
            <person name="Guiguen Y."/>
        </authorList>
    </citation>
    <scope>NUCLEOTIDE SEQUENCE</scope>
    <source>
        <strain evidence="1">YG-Jan2019</strain>
    </source>
</reference>
<organism evidence="1 2">
    <name type="scientific">Dallia pectoralis</name>
    <name type="common">Alaska blackfish</name>
    <dbReference type="NCBI Taxonomy" id="75939"/>
    <lineage>
        <taxon>Eukaryota</taxon>
        <taxon>Metazoa</taxon>
        <taxon>Chordata</taxon>
        <taxon>Craniata</taxon>
        <taxon>Vertebrata</taxon>
        <taxon>Euteleostomi</taxon>
        <taxon>Actinopterygii</taxon>
        <taxon>Neopterygii</taxon>
        <taxon>Teleostei</taxon>
        <taxon>Protacanthopterygii</taxon>
        <taxon>Esociformes</taxon>
        <taxon>Umbridae</taxon>
        <taxon>Dallia</taxon>
    </lineage>
</organism>
<comment type="caution">
    <text evidence="1">The sequence shown here is derived from an EMBL/GenBank/DDBJ whole genome shotgun (WGS) entry which is preliminary data.</text>
</comment>
<name>A0ACC2FDP4_DALPE</name>
<proteinExistence type="predicted"/>
<dbReference type="EMBL" id="CM055756">
    <property type="protein sequence ID" value="KAJ7989472.1"/>
    <property type="molecule type" value="Genomic_DNA"/>
</dbReference>
<evidence type="ECO:0000313" key="2">
    <source>
        <dbReference type="Proteomes" id="UP001157502"/>
    </source>
</evidence>
<sequence length="109" mass="12529">MHCSLTTTSILLSFFPPMQVNTTRCPLRKGRTLSSVFINFNTLWSYRLKTIFLWLWTSQRDILSEKTLSDTGVRLSNGNRSCVHSPLLHNVLRKPSHPRSISTKDLLVL</sequence>